<comment type="caution">
    <text evidence="2">The sequence shown here is derived from an EMBL/GenBank/DDBJ whole genome shotgun (WGS) entry which is preliminary data.</text>
</comment>
<accession>A0A098S5T5</accession>
<dbReference type="OrthoDB" id="1524766at2"/>
<name>A0A098S5T5_9BACT</name>
<reference evidence="2 3" key="1">
    <citation type="journal article" date="2014" name="Int. J. Syst. Evol. Microbiol.">
        <title>Phaeodactylibacter xiamenensis gen. nov., sp. nov., a member of the family Saprospiraceae isolated from the marine alga Phaeodactylum tricornutum.</title>
        <authorList>
            <person name="Chen Z.Jr."/>
            <person name="Lei X."/>
            <person name="Lai Q."/>
            <person name="Li Y."/>
            <person name="Zhang B."/>
            <person name="Zhang J."/>
            <person name="Zhang H."/>
            <person name="Yang L."/>
            <person name="Zheng W."/>
            <person name="Tian Y."/>
            <person name="Yu Z."/>
            <person name="Xu H.Jr."/>
            <person name="Zheng T."/>
        </authorList>
    </citation>
    <scope>NUCLEOTIDE SEQUENCE [LARGE SCALE GENOMIC DNA]</scope>
    <source>
        <strain evidence="2 3">KD52</strain>
    </source>
</reference>
<proteinExistence type="predicted"/>
<dbReference type="AlphaFoldDB" id="A0A098S5T5"/>
<evidence type="ECO:0000313" key="2">
    <source>
        <dbReference type="EMBL" id="KGE87396.1"/>
    </source>
</evidence>
<feature type="signal peptide" evidence="1">
    <location>
        <begin position="1"/>
        <end position="19"/>
    </location>
</feature>
<protein>
    <recommendedName>
        <fullName evidence="4">DUF4783 domain-containing protein</fullName>
    </recommendedName>
</protein>
<evidence type="ECO:0000313" key="3">
    <source>
        <dbReference type="Proteomes" id="UP000029736"/>
    </source>
</evidence>
<dbReference type="Gene3D" id="3.10.450.50">
    <property type="match status" value="1"/>
</dbReference>
<gene>
    <name evidence="2" type="ORF">IX84_15490</name>
</gene>
<dbReference type="STRING" id="1524460.IX84_15490"/>
<keyword evidence="3" id="KW-1185">Reference proteome</keyword>
<organism evidence="2 3">
    <name type="scientific">Phaeodactylibacter xiamenensis</name>
    <dbReference type="NCBI Taxonomy" id="1524460"/>
    <lineage>
        <taxon>Bacteria</taxon>
        <taxon>Pseudomonadati</taxon>
        <taxon>Bacteroidota</taxon>
        <taxon>Saprospiria</taxon>
        <taxon>Saprospirales</taxon>
        <taxon>Haliscomenobacteraceae</taxon>
        <taxon>Phaeodactylibacter</taxon>
    </lineage>
</organism>
<dbReference type="RefSeq" id="WP_044222326.1">
    <property type="nucleotide sequence ID" value="NZ_CAKZLC010000194.1"/>
</dbReference>
<keyword evidence="1" id="KW-0732">Signal</keyword>
<dbReference type="EMBL" id="JPOS01000037">
    <property type="protein sequence ID" value="KGE87396.1"/>
    <property type="molecule type" value="Genomic_DNA"/>
</dbReference>
<feature type="chain" id="PRO_5001939909" description="DUF4783 domain-containing protein" evidence="1">
    <location>
        <begin position="20"/>
        <end position="126"/>
    </location>
</feature>
<sequence length="126" mass="14052">MKSLLFLAFLLPSALQSPANLSAITQAISQGDATTLGNYFDDSVEVSILDKDDVYAKADAIGVVRQFFSQHRPSGWSTVHKGAARNNDSQYCIGNLSANGQTFRVYIYMKEKNGRQLIQELRFDRE</sequence>
<evidence type="ECO:0000256" key="1">
    <source>
        <dbReference type="SAM" id="SignalP"/>
    </source>
</evidence>
<dbReference type="InterPro" id="IPR031977">
    <property type="entry name" value="DUF4783"/>
</dbReference>
<dbReference type="Pfam" id="PF16022">
    <property type="entry name" value="DUF4783"/>
    <property type="match status" value="1"/>
</dbReference>
<evidence type="ECO:0008006" key="4">
    <source>
        <dbReference type="Google" id="ProtNLM"/>
    </source>
</evidence>
<dbReference type="Proteomes" id="UP000029736">
    <property type="component" value="Unassembled WGS sequence"/>
</dbReference>